<feature type="transmembrane region" description="Helical" evidence="1">
    <location>
        <begin position="12"/>
        <end position="31"/>
    </location>
</feature>
<protein>
    <submittedName>
        <fullName evidence="3">Polysaccharide deacetylase</fullName>
    </submittedName>
</protein>
<dbReference type="InterPro" id="IPR002509">
    <property type="entry name" value="NODB_dom"/>
</dbReference>
<evidence type="ECO:0000256" key="1">
    <source>
        <dbReference type="SAM" id="Phobius"/>
    </source>
</evidence>
<keyword evidence="1" id="KW-1133">Transmembrane helix</keyword>
<keyword evidence="4" id="KW-1185">Reference proteome</keyword>
<dbReference type="PANTHER" id="PTHR10587">
    <property type="entry name" value="GLYCOSYL TRANSFERASE-RELATED"/>
    <property type="match status" value="1"/>
</dbReference>
<dbReference type="GO" id="GO:0005975">
    <property type="term" value="P:carbohydrate metabolic process"/>
    <property type="evidence" value="ECO:0007669"/>
    <property type="project" value="InterPro"/>
</dbReference>
<dbReference type="OrthoDB" id="61520at2"/>
<organism evidence="3 4">
    <name type="scientific">Desulfofundulus salinus</name>
    <dbReference type="NCBI Taxonomy" id="2419843"/>
    <lineage>
        <taxon>Bacteria</taxon>
        <taxon>Bacillati</taxon>
        <taxon>Bacillota</taxon>
        <taxon>Clostridia</taxon>
        <taxon>Eubacteriales</taxon>
        <taxon>Peptococcaceae</taxon>
        <taxon>Desulfofundulus</taxon>
    </lineage>
</organism>
<dbReference type="InterPro" id="IPR011330">
    <property type="entry name" value="Glyco_hydro/deAcase_b/a-brl"/>
</dbReference>
<keyword evidence="1" id="KW-0472">Membrane</keyword>
<name>A0A494X5N3_9FIRM</name>
<dbReference type="GO" id="GO:0016020">
    <property type="term" value="C:membrane"/>
    <property type="evidence" value="ECO:0007669"/>
    <property type="project" value="TreeGrafter"/>
</dbReference>
<proteinExistence type="predicted"/>
<feature type="domain" description="NodB homology" evidence="2">
    <location>
        <begin position="54"/>
        <end position="230"/>
    </location>
</feature>
<reference evidence="3 4" key="1">
    <citation type="submission" date="2018-10" db="EMBL/GenBank/DDBJ databases">
        <authorList>
            <person name="Grouzdev D.S."/>
            <person name="Krutkina M.S."/>
            <person name="Tourova T.P."/>
            <person name="Nazina T.N."/>
        </authorList>
    </citation>
    <scope>NUCLEOTIDE SEQUENCE [LARGE SCALE GENOMIC DNA]</scope>
    <source>
        <strain evidence="3 4">435</strain>
    </source>
</reference>
<dbReference type="InterPro" id="IPR050248">
    <property type="entry name" value="Polysacc_deacetylase_ArnD"/>
</dbReference>
<dbReference type="GO" id="GO:0016810">
    <property type="term" value="F:hydrolase activity, acting on carbon-nitrogen (but not peptide) bonds"/>
    <property type="evidence" value="ECO:0007669"/>
    <property type="project" value="InterPro"/>
</dbReference>
<dbReference type="Gene3D" id="3.20.20.370">
    <property type="entry name" value="Glycoside hydrolase/deacetylase"/>
    <property type="match status" value="1"/>
</dbReference>
<dbReference type="EMBL" id="RBWE01000001">
    <property type="protein sequence ID" value="RKO68084.1"/>
    <property type="molecule type" value="Genomic_DNA"/>
</dbReference>
<dbReference type="Pfam" id="PF01522">
    <property type="entry name" value="Polysacc_deac_1"/>
    <property type="match status" value="1"/>
</dbReference>
<dbReference type="Proteomes" id="UP000271256">
    <property type="component" value="Unassembled WGS sequence"/>
</dbReference>
<dbReference type="SUPFAM" id="SSF88713">
    <property type="entry name" value="Glycoside hydrolase/deacetylase"/>
    <property type="match status" value="1"/>
</dbReference>
<evidence type="ECO:0000313" key="4">
    <source>
        <dbReference type="Proteomes" id="UP000271256"/>
    </source>
</evidence>
<dbReference type="PANTHER" id="PTHR10587:SF80">
    <property type="entry name" value="CHITOOLIGOSACCHARIDE DEACETYLASE"/>
    <property type="match status" value="1"/>
</dbReference>
<gene>
    <name evidence="3" type="ORF">D7024_04830</name>
</gene>
<keyword evidence="1" id="KW-0812">Transmembrane</keyword>
<evidence type="ECO:0000259" key="2">
    <source>
        <dbReference type="PROSITE" id="PS51677"/>
    </source>
</evidence>
<comment type="caution">
    <text evidence="3">The sequence shown here is derived from an EMBL/GenBank/DDBJ whole genome shotgun (WGS) entry which is preliminary data.</text>
</comment>
<sequence>MRVYFFSRHRLIRGFWLVMLCFSLLAWGYWYNLSLQALPAVQPQPIYQGSSREKEIALTVNVFWGEEYLPQMLDILEKEKVQATFFIGGQWAEQFPGLTRKIHQKGHEIGSHGYAHPHPDQLSVSGNLQDIRRAEEVLVKITGERPKLFAPPYGEHGPAVLQAAWEAGYRTILWSVDTVDWQRPEPQVISSRVLEKAHNGAIVLMHPTAPTVEALPVIIKELKARGYRLITVSHLLRHLEGDQQPGTTNKT</sequence>
<evidence type="ECO:0000313" key="3">
    <source>
        <dbReference type="EMBL" id="RKO68084.1"/>
    </source>
</evidence>
<dbReference type="AlphaFoldDB" id="A0A494X5N3"/>
<dbReference type="CDD" id="cd10950">
    <property type="entry name" value="CE4_BsYlxY_like"/>
    <property type="match status" value="1"/>
</dbReference>
<dbReference type="PROSITE" id="PS51677">
    <property type="entry name" value="NODB"/>
    <property type="match status" value="1"/>
</dbReference>
<accession>A0A494X5N3</accession>